<comment type="caution">
    <text evidence="2">The sequence shown here is derived from an EMBL/GenBank/DDBJ whole genome shotgun (WGS) entry which is preliminary data.</text>
</comment>
<evidence type="ECO:0000259" key="1">
    <source>
        <dbReference type="PROSITE" id="PS51819"/>
    </source>
</evidence>
<dbReference type="Pfam" id="PF00903">
    <property type="entry name" value="Glyoxalase"/>
    <property type="match status" value="1"/>
</dbReference>
<dbReference type="Gene3D" id="3.30.720.120">
    <property type="match status" value="1"/>
</dbReference>
<dbReference type="PROSITE" id="PS51819">
    <property type="entry name" value="VOC"/>
    <property type="match status" value="1"/>
</dbReference>
<dbReference type="InterPro" id="IPR029068">
    <property type="entry name" value="Glyas_Bleomycin-R_OHBP_Dase"/>
</dbReference>
<dbReference type="EMBL" id="ASRX01000039">
    <property type="protein sequence ID" value="EYF04083.1"/>
    <property type="molecule type" value="Genomic_DNA"/>
</dbReference>
<dbReference type="eggNOG" id="COG0346">
    <property type="taxonomic scope" value="Bacteria"/>
</dbReference>
<dbReference type="OrthoDB" id="9806945at2"/>
<proteinExistence type="predicted"/>
<sequence length="124" mass="13975">MRTLNYVLLSVRDPRESARLYTQLLGREPVEHSGSFVLYVLPSGLKIGLWRASEMEPVPAAPGGVEIAFTEPSRDAVRQTYAEWTQLGLKVLQEPTDMAFGFTFVVEDPDGHRLRPFFLAVNPR</sequence>
<dbReference type="PIRSF" id="PIRSF039020">
    <property type="entry name" value="EhpR"/>
    <property type="match status" value="1"/>
</dbReference>
<organism evidence="2 3">
    <name type="scientific">Chondromyces apiculatus DSM 436</name>
    <dbReference type="NCBI Taxonomy" id="1192034"/>
    <lineage>
        <taxon>Bacteria</taxon>
        <taxon>Pseudomonadati</taxon>
        <taxon>Myxococcota</taxon>
        <taxon>Polyangia</taxon>
        <taxon>Polyangiales</taxon>
        <taxon>Polyangiaceae</taxon>
        <taxon>Chondromyces</taxon>
    </lineage>
</organism>
<dbReference type="STRING" id="1192034.CAP_4957"/>
<name>A0A017T4B0_9BACT</name>
<dbReference type="InterPro" id="IPR026275">
    <property type="entry name" value="Glyoxalase/dOase/EhpR"/>
</dbReference>
<dbReference type="RefSeq" id="WP_044244953.1">
    <property type="nucleotide sequence ID" value="NZ_ASRX01000039.1"/>
</dbReference>
<accession>A0A017T4B0</accession>
<dbReference type="InterPro" id="IPR004360">
    <property type="entry name" value="Glyas_Fos-R_dOase_dom"/>
</dbReference>
<reference evidence="2 3" key="1">
    <citation type="submission" date="2013-05" db="EMBL/GenBank/DDBJ databases">
        <title>Genome assembly of Chondromyces apiculatus DSM 436.</title>
        <authorList>
            <person name="Sharma G."/>
            <person name="Khatri I."/>
            <person name="Kaur C."/>
            <person name="Mayilraj S."/>
            <person name="Subramanian S."/>
        </authorList>
    </citation>
    <scope>NUCLEOTIDE SEQUENCE [LARGE SCALE GENOMIC DNA]</scope>
    <source>
        <strain evidence="2 3">DSM 436</strain>
    </source>
</reference>
<evidence type="ECO:0000313" key="2">
    <source>
        <dbReference type="EMBL" id="EYF04083.1"/>
    </source>
</evidence>
<dbReference type="Gene3D" id="3.30.720.110">
    <property type="match status" value="1"/>
</dbReference>
<gene>
    <name evidence="2" type="ORF">CAP_4957</name>
</gene>
<dbReference type="AlphaFoldDB" id="A0A017T4B0"/>
<evidence type="ECO:0000313" key="3">
    <source>
        <dbReference type="Proteomes" id="UP000019678"/>
    </source>
</evidence>
<dbReference type="PANTHER" id="PTHR36503">
    <property type="entry name" value="BLR2520 PROTEIN"/>
    <property type="match status" value="1"/>
</dbReference>
<dbReference type="PANTHER" id="PTHR36503:SF1">
    <property type="entry name" value="BLR2520 PROTEIN"/>
    <property type="match status" value="1"/>
</dbReference>
<dbReference type="InterPro" id="IPR037523">
    <property type="entry name" value="VOC_core"/>
</dbReference>
<protein>
    <recommendedName>
        <fullName evidence="1">VOC domain-containing protein</fullName>
    </recommendedName>
</protein>
<keyword evidence="3" id="KW-1185">Reference proteome</keyword>
<dbReference type="Proteomes" id="UP000019678">
    <property type="component" value="Unassembled WGS sequence"/>
</dbReference>
<dbReference type="SUPFAM" id="SSF54593">
    <property type="entry name" value="Glyoxalase/Bleomycin resistance protein/Dihydroxybiphenyl dioxygenase"/>
    <property type="match status" value="1"/>
</dbReference>
<feature type="domain" description="VOC" evidence="1">
    <location>
        <begin position="3"/>
        <end position="119"/>
    </location>
</feature>